<proteinExistence type="predicted"/>
<keyword evidence="4" id="KW-1185">Reference proteome</keyword>
<organism evidence="3 4">
    <name type="scientific">Nocardioides luti</name>
    <dbReference type="NCBI Taxonomy" id="2761101"/>
    <lineage>
        <taxon>Bacteria</taxon>
        <taxon>Bacillati</taxon>
        <taxon>Actinomycetota</taxon>
        <taxon>Actinomycetes</taxon>
        <taxon>Propionibacteriales</taxon>
        <taxon>Nocardioidaceae</taxon>
        <taxon>Nocardioides</taxon>
    </lineage>
</organism>
<protein>
    <submittedName>
        <fullName evidence="3">Uncharacterized protein</fullName>
    </submittedName>
</protein>
<feature type="region of interest" description="Disordered" evidence="1">
    <location>
        <begin position="83"/>
        <end position="127"/>
    </location>
</feature>
<dbReference type="AlphaFoldDB" id="A0A7X0VBE7"/>
<gene>
    <name evidence="3" type="ORF">H5V45_07195</name>
</gene>
<keyword evidence="2" id="KW-1133">Transmembrane helix</keyword>
<dbReference type="Proteomes" id="UP000523955">
    <property type="component" value="Unassembled WGS sequence"/>
</dbReference>
<evidence type="ECO:0000313" key="3">
    <source>
        <dbReference type="EMBL" id="MBB6627103.1"/>
    </source>
</evidence>
<comment type="caution">
    <text evidence="3">The sequence shown here is derived from an EMBL/GenBank/DDBJ whole genome shotgun (WGS) entry which is preliminary data.</text>
</comment>
<dbReference type="RefSeq" id="WP_185252300.1">
    <property type="nucleotide sequence ID" value="NZ_JACKXE010000001.1"/>
</dbReference>
<sequence length="433" mass="45033">MTHTPEHPEPLDRPLDPRDLDEHLRRLAAGVEAPAVPVEEDLARGRARLVRQRFVIGGACLATVGVLGLGATVAPGLGSAAERPDYAGGSASPAPSGTGASATPGTDRTQARTTQGAQTPLAPPPSDHATLAAYQQVLAAHLDPGWDHLVKYTRANGNQQGGSAGGQVTSLGSKYGWRNDGESGLGMLQVSVNAGWSGTYWLCGSSGAEAEGWRCHDAEAPGSARSAEVAVHDDVVEVAVEHEDGQVVVLTASSLFGNNSTVGVSGLDVTEQALVGAAADERLSLPGGAPDVPPLLDSAVFEEVGRATLLASGESLGDLQTSGRSEAWVAGHWLVDGRDRGELSWDATPLMGPVADPGGCFRAQFDRCEHPVVDGKEVLVGHVRAKWGGGFQAIYDGPSYEVRVVFAPAYDGADFPVDRALALVTDDRWQPLN</sequence>
<reference evidence="3 4" key="1">
    <citation type="submission" date="2020-08" db="EMBL/GenBank/DDBJ databases">
        <authorList>
            <person name="Seo M.-J."/>
        </authorList>
    </citation>
    <scope>NUCLEOTIDE SEQUENCE [LARGE SCALE GENOMIC DNA]</scope>
    <source>
        <strain evidence="3 4">KIGAM211</strain>
    </source>
</reference>
<dbReference type="EMBL" id="JACKXE010000001">
    <property type="protein sequence ID" value="MBB6627103.1"/>
    <property type="molecule type" value="Genomic_DNA"/>
</dbReference>
<keyword evidence="2" id="KW-0472">Membrane</keyword>
<evidence type="ECO:0000256" key="2">
    <source>
        <dbReference type="SAM" id="Phobius"/>
    </source>
</evidence>
<name>A0A7X0VBE7_9ACTN</name>
<accession>A0A7X0VBE7</accession>
<evidence type="ECO:0000256" key="1">
    <source>
        <dbReference type="SAM" id="MobiDB-lite"/>
    </source>
</evidence>
<evidence type="ECO:0000313" key="4">
    <source>
        <dbReference type="Proteomes" id="UP000523955"/>
    </source>
</evidence>
<keyword evidence="2" id="KW-0812">Transmembrane</keyword>
<feature type="compositionally biased region" description="Low complexity" evidence="1">
    <location>
        <begin position="87"/>
        <end position="119"/>
    </location>
</feature>
<feature type="transmembrane region" description="Helical" evidence="2">
    <location>
        <begin position="54"/>
        <end position="74"/>
    </location>
</feature>